<evidence type="ECO:0000313" key="2">
    <source>
        <dbReference type="EMBL" id="GIL38165.1"/>
    </source>
</evidence>
<keyword evidence="3" id="KW-1185">Reference proteome</keyword>
<gene>
    <name evidence="2" type="ORF">TMPK1_04020</name>
</gene>
<keyword evidence="1" id="KW-1133">Transmembrane helix</keyword>
<feature type="transmembrane region" description="Helical" evidence="1">
    <location>
        <begin position="98"/>
        <end position="115"/>
    </location>
</feature>
<dbReference type="EMBL" id="BOPV01000001">
    <property type="protein sequence ID" value="GIL38165.1"/>
    <property type="molecule type" value="Genomic_DNA"/>
</dbReference>
<dbReference type="AlphaFoldDB" id="A0A8S8XA18"/>
<comment type="caution">
    <text evidence="2">The sequence shown here is derived from an EMBL/GenBank/DDBJ whole genome shotgun (WGS) entry which is preliminary data.</text>
</comment>
<evidence type="ECO:0000256" key="1">
    <source>
        <dbReference type="SAM" id="Phobius"/>
    </source>
</evidence>
<feature type="transmembrane region" description="Helical" evidence="1">
    <location>
        <begin position="39"/>
        <end position="57"/>
    </location>
</feature>
<name>A0A8S8XA18_9PROT</name>
<feature type="transmembrane region" description="Helical" evidence="1">
    <location>
        <begin position="127"/>
        <end position="145"/>
    </location>
</feature>
<proteinExistence type="predicted"/>
<organism evidence="2 3">
    <name type="scientific">Roseiterribacter gracilis</name>
    <dbReference type="NCBI Taxonomy" id="2812848"/>
    <lineage>
        <taxon>Bacteria</taxon>
        <taxon>Pseudomonadati</taxon>
        <taxon>Pseudomonadota</taxon>
        <taxon>Alphaproteobacteria</taxon>
        <taxon>Rhodospirillales</taxon>
        <taxon>Roseiterribacteraceae</taxon>
        <taxon>Roseiterribacter</taxon>
    </lineage>
</organism>
<keyword evidence="1" id="KW-0812">Transmembrane</keyword>
<keyword evidence="1" id="KW-0472">Membrane</keyword>
<dbReference type="RefSeq" id="WP_420241128.1">
    <property type="nucleotide sequence ID" value="NZ_BOPV01000001.1"/>
</dbReference>
<evidence type="ECO:0000313" key="3">
    <source>
        <dbReference type="Proteomes" id="UP000681075"/>
    </source>
</evidence>
<accession>A0A8S8XA18</accession>
<reference evidence="2" key="1">
    <citation type="submission" date="2021-02" db="EMBL/GenBank/DDBJ databases">
        <title>Genome sequence of Rhodospirillales sp. strain TMPK1 isolated from soil.</title>
        <authorList>
            <person name="Nakai R."/>
            <person name="Kusada H."/>
            <person name="Tamaki H."/>
        </authorList>
    </citation>
    <scope>NUCLEOTIDE SEQUENCE</scope>
    <source>
        <strain evidence="2">TMPK1</strain>
    </source>
</reference>
<protein>
    <submittedName>
        <fullName evidence="2">Uncharacterized protein</fullName>
    </submittedName>
</protein>
<sequence length="209" mass="23294">MPPTRVPAQRRAKDDLRLLIETARALPARIDRALARPGTAGAALTFAPMLVVFVAIYVDNVLTRTDPEWAVWLLSFWCARKAFGRVPPEDHVLRLARRVGIVLYIGAIAIVPILSTDLVAGSMSLRLDIWVLLLILQAILAFFVPKRFRKPLGRIALCQFGVFLGILAWGIDLEGREYEDFKITTYVFQTLPGQVGDLLGRILGWFGLG</sequence>
<feature type="transmembrane region" description="Helical" evidence="1">
    <location>
        <begin position="152"/>
        <end position="171"/>
    </location>
</feature>
<dbReference type="Proteomes" id="UP000681075">
    <property type="component" value="Unassembled WGS sequence"/>
</dbReference>